<dbReference type="RefSeq" id="WP_253966682.1">
    <property type="nucleotide sequence ID" value="NZ_JAMFTH010000001.1"/>
</dbReference>
<accession>A0A9X2HWN1</accession>
<evidence type="ECO:0000313" key="3">
    <source>
        <dbReference type="Proteomes" id="UP001139319"/>
    </source>
</evidence>
<dbReference type="InterPro" id="IPR009749">
    <property type="entry name" value="DUF1315"/>
</dbReference>
<name>A0A9X2HWN1_9GAMM</name>
<sequence>MNDFEQILANLTPEVYANLKRAVELGKWPDGRVLSDEQRELCMQAVIVYEHKNLKPEEHTGFIPPKPHTHCGSGDDEPDAETPLKWQ</sequence>
<evidence type="ECO:0000256" key="1">
    <source>
        <dbReference type="SAM" id="MobiDB-lite"/>
    </source>
</evidence>
<dbReference type="AlphaFoldDB" id="A0A9X2HWN1"/>
<evidence type="ECO:0000313" key="2">
    <source>
        <dbReference type="EMBL" id="MCP8898404.1"/>
    </source>
</evidence>
<dbReference type="Pfam" id="PF07023">
    <property type="entry name" value="DUF1315"/>
    <property type="match status" value="1"/>
</dbReference>
<feature type="region of interest" description="Disordered" evidence="1">
    <location>
        <begin position="57"/>
        <end position="87"/>
    </location>
</feature>
<organism evidence="2 3">
    <name type="scientific">Gilvimarinus xylanilyticus</name>
    <dbReference type="NCBI Taxonomy" id="2944139"/>
    <lineage>
        <taxon>Bacteria</taxon>
        <taxon>Pseudomonadati</taxon>
        <taxon>Pseudomonadota</taxon>
        <taxon>Gammaproteobacteria</taxon>
        <taxon>Cellvibrionales</taxon>
        <taxon>Cellvibrionaceae</taxon>
        <taxon>Gilvimarinus</taxon>
    </lineage>
</organism>
<dbReference type="Proteomes" id="UP001139319">
    <property type="component" value="Unassembled WGS sequence"/>
</dbReference>
<keyword evidence="3" id="KW-1185">Reference proteome</keyword>
<dbReference type="EMBL" id="JAMFTH010000001">
    <property type="protein sequence ID" value="MCP8898404.1"/>
    <property type="molecule type" value="Genomic_DNA"/>
</dbReference>
<reference evidence="2" key="1">
    <citation type="submission" date="2022-05" db="EMBL/GenBank/DDBJ databases">
        <authorList>
            <person name="Sun H.-N."/>
        </authorList>
    </citation>
    <scope>NUCLEOTIDE SEQUENCE</scope>
    <source>
        <strain evidence="2">HB14</strain>
    </source>
</reference>
<protein>
    <submittedName>
        <fullName evidence="2">YeaC family protein</fullName>
    </submittedName>
</protein>
<reference evidence="2" key="2">
    <citation type="submission" date="2023-01" db="EMBL/GenBank/DDBJ databases">
        <title>Gilvimarinus xylanilyticus HB14 isolated from Caulerpa lentillifera aquaculture base in Hainan, China.</title>
        <authorList>
            <person name="Zhang Y.-J."/>
        </authorList>
    </citation>
    <scope>NUCLEOTIDE SEQUENCE</scope>
    <source>
        <strain evidence="2">HB14</strain>
    </source>
</reference>
<comment type="caution">
    <text evidence="2">The sequence shown here is derived from an EMBL/GenBank/DDBJ whole genome shotgun (WGS) entry which is preliminary data.</text>
</comment>
<proteinExistence type="predicted"/>
<gene>
    <name evidence="2" type="ORF">M6D89_03725</name>
</gene>